<proteinExistence type="predicted"/>
<organism evidence="2 3">
    <name type="scientific">Caerostris extrusa</name>
    <name type="common">Bark spider</name>
    <name type="synonym">Caerostris bankana</name>
    <dbReference type="NCBI Taxonomy" id="172846"/>
    <lineage>
        <taxon>Eukaryota</taxon>
        <taxon>Metazoa</taxon>
        <taxon>Ecdysozoa</taxon>
        <taxon>Arthropoda</taxon>
        <taxon>Chelicerata</taxon>
        <taxon>Arachnida</taxon>
        <taxon>Araneae</taxon>
        <taxon>Araneomorphae</taxon>
        <taxon>Entelegynae</taxon>
        <taxon>Araneoidea</taxon>
        <taxon>Araneidae</taxon>
        <taxon>Caerostris</taxon>
    </lineage>
</organism>
<dbReference type="Proteomes" id="UP001054945">
    <property type="component" value="Unassembled WGS sequence"/>
</dbReference>
<protein>
    <submittedName>
        <fullName evidence="2">Uncharacterized protein</fullName>
    </submittedName>
</protein>
<comment type="caution">
    <text evidence="2">The sequence shown here is derived from an EMBL/GenBank/DDBJ whole genome shotgun (WGS) entry which is preliminary data.</text>
</comment>
<evidence type="ECO:0000313" key="3">
    <source>
        <dbReference type="Proteomes" id="UP001054945"/>
    </source>
</evidence>
<dbReference type="EMBL" id="BPLR01015271">
    <property type="protein sequence ID" value="GIY74897.1"/>
    <property type="molecule type" value="Genomic_DNA"/>
</dbReference>
<gene>
    <name evidence="2" type="ORF">CEXT_803521</name>
</gene>
<name>A0AAV4VX12_CAEEX</name>
<reference evidence="2 3" key="1">
    <citation type="submission" date="2021-06" db="EMBL/GenBank/DDBJ databases">
        <title>Caerostris extrusa draft genome.</title>
        <authorList>
            <person name="Kono N."/>
            <person name="Arakawa K."/>
        </authorList>
    </citation>
    <scope>NUCLEOTIDE SEQUENCE [LARGE SCALE GENOMIC DNA]</scope>
</reference>
<feature type="transmembrane region" description="Helical" evidence="1">
    <location>
        <begin position="79"/>
        <end position="95"/>
    </location>
</feature>
<keyword evidence="3" id="KW-1185">Reference proteome</keyword>
<evidence type="ECO:0000256" key="1">
    <source>
        <dbReference type="SAM" id="Phobius"/>
    </source>
</evidence>
<keyword evidence="1" id="KW-1133">Transmembrane helix</keyword>
<keyword evidence="1" id="KW-0812">Transmembrane</keyword>
<evidence type="ECO:0000313" key="2">
    <source>
        <dbReference type="EMBL" id="GIY74897.1"/>
    </source>
</evidence>
<dbReference type="AlphaFoldDB" id="A0AAV4VX12"/>
<keyword evidence="1" id="KW-0472">Membrane</keyword>
<accession>A0AAV4VX12</accession>
<sequence length="131" mass="15112">MRLFSSSSYNSVLQTACTPCITMNENEPDWPGAVPFPVLLRPMSERFWVVDRRRTAVSLVSARDFIPCTIILRNNVDSFAYSLLVLILLWIAYSYSEFNMNTDSDQYYGFLLKILSATFLKLKRHVTQLSL</sequence>